<evidence type="ECO:0000313" key="1">
    <source>
        <dbReference type="EMBL" id="MCM2373988.1"/>
    </source>
</evidence>
<dbReference type="SUPFAM" id="SSF46689">
    <property type="entry name" value="Homeodomain-like"/>
    <property type="match status" value="1"/>
</dbReference>
<gene>
    <name evidence="1" type="ORF">NB063_25515</name>
</gene>
<dbReference type="EMBL" id="JAMQBK010000075">
    <property type="protein sequence ID" value="MCM2373988.1"/>
    <property type="molecule type" value="Genomic_DNA"/>
</dbReference>
<keyword evidence="2" id="KW-1185">Reference proteome</keyword>
<comment type="caution">
    <text evidence="1">The sequence shown here is derived from an EMBL/GenBank/DDBJ whole genome shotgun (WGS) entry which is preliminary data.</text>
</comment>
<evidence type="ECO:0008006" key="3">
    <source>
        <dbReference type="Google" id="ProtNLM"/>
    </source>
</evidence>
<protein>
    <recommendedName>
        <fullName evidence="3">Transposase</fullName>
    </recommendedName>
</protein>
<reference evidence="1 2" key="1">
    <citation type="journal article" date="2022" name="Syst. Appl. Microbiol.">
        <title>Rhodopirellula aestuarii sp. nov., a novel member of the genus Rhodopirellula isolated from brackish sediments collected in the Tagus River estuary, Portugal.</title>
        <authorList>
            <person name="Vitorino I.R."/>
            <person name="Klimek D."/>
            <person name="Calusinska M."/>
            <person name="Lobo-da-Cunha A."/>
            <person name="Vasconcelos V."/>
            <person name="Lage O.M."/>
        </authorList>
    </citation>
    <scope>NUCLEOTIDE SEQUENCE [LARGE SCALE GENOMIC DNA]</scope>
    <source>
        <strain evidence="1 2">ICT_H3.1</strain>
    </source>
</reference>
<dbReference type="Proteomes" id="UP001202961">
    <property type="component" value="Unassembled WGS sequence"/>
</dbReference>
<evidence type="ECO:0000313" key="2">
    <source>
        <dbReference type="Proteomes" id="UP001202961"/>
    </source>
</evidence>
<accession>A0ABT0UC86</accession>
<dbReference type="RefSeq" id="WP_250931864.1">
    <property type="nucleotide sequence ID" value="NZ_JAMQBK010000075.1"/>
</dbReference>
<proteinExistence type="predicted"/>
<organism evidence="1 2">
    <name type="scientific">Aporhodopirellula aestuarii</name>
    <dbReference type="NCBI Taxonomy" id="2950107"/>
    <lineage>
        <taxon>Bacteria</taxon>
        <taxon>Pseudomonadati</taxon>
        <taxon>Planctomycetota</taxon>
        <taxon>Planctomycetia</taxon>
        <taxon>Pirellulales</taxon>
        <taxon>Pirellulaceae</taxon>
        <taxon>Aporhodopirellula</taxon>
    </lineage>
</organism>
<name>A0ABT0UC86_9BACT</name>
<sequence>MRALSMGLRERILAAVLEGNESMPKIAARFSVSHKMVQKLKYQWRDLGTLEPQTHKVGRKRLLSEKQCKRLDQLVCKDSSLTLEQLRSKLRVYCCLKTIWMELHRQRHTHKKVAACQRARAK</sequence>
<dbReference type="InterPro" id="IPR009057">
    <property type="entry name" value="Homeodomain-like_sf"/>
</dbReference>